<evidence type="ECO:0000313" key="6">
    <source>
        <dbReference type="EMBL" id="SHK47052.1"/>
    </source>
</evidence>
<dbReference type="EMBL" id="FRAC01000012">
    <property type="protein sequence ID" value="SHK47052.1"/>
    <property type="molecule type" value="Genomic_DNA"/>
</dbReference>
<dbReference type="Gene3D" id="3.20.20.300">
    <property type="entry name" value="Glycoside hydrolase, family 3, N-terminal domain"/>
    <property type="match status" value="1"/>
</dbReference>
<dbReference type="Pfam" id="PF01915">
    <property type="entry name" value="Glyco_hydro_3_C"/>
    <property type="match status" value="1"/>
</dbReference>
<dbReference type="InterPro" id="IPR017853">
    <property type="entry name" value="GH"/>
</dbReference>
<dbReference type="InterPro" id="IPR001764">
    <property type="entry name" value="Glyco_hydro_3_N"/>
</dbReference>
<keyword evidence="2 4" id="KW-0378">Hydrolase</keyword>
<evidence type="ECO:0000256" key="3">
    <source>
        <dbReference type="ARBA" id="ARBA00023277"/>
    </source>
</evidence>
<reference evidence="6 7" key="1">
    <citation type="submission" date="2016-11" db="EMBL/GenBank/DDBJ databases">
        <authorList>
            <person name="Jaros S."/>
            <person name="Januszkiewicz K."/>
            <person name="Wedrychowicz H."/>
        </authorList>
    </citation>
    <scope>NUCLEOTIDE SEQUENCE [LARGE SCALE GENOMIC DNA]</scope>
    <source>
        <strain evidence="6 7">DSM 15929</strain>
    </source>
</reference>
<keyword evidence="3" id="KW-0119">Carbohydrate metabolism</keyword>
<evidence type="ECO:0000256" key="1">
    <source>
        <dbReference type="ARBA" id="ARBA00005336"/>
    </source>
</evidence>
<proteinExistence type="inferred from homology"/>
<gene>
    <name evidence="6" type="ORF">SAMN02745136_02559</name>
</gene>
<evidence type="ECO:0000313" key="7">
    <source>
        <dbReference type="Proteomes" id="UP000184386"/>
    </source>
</evidence>
<dbReference type="Gene3D" id="3.40.50.1700">
    <property type="entry name" value="Glycoside hydrolase family 3 C-terminal domain"/>
    <property type="match status" value="1"/>
</dbReference>
<protein>
    <submittedName>
        <fullName evidence="6">Beta-glucosidase</fullName>
    </submittedName>
</protein>
<organism evidence="6 7">
    <name type="scientific">Anaerocolumna jejuensis DSM 15929</name>
    <dbReference type="NCBI Taxonomy" id="1121322"/>
    <lineage>
        <taxon>Bacteria</taxon>
        <taxon>Bacillati</taxon>
        <taxon>Bacillota</taxon>
        <taxon>Clostridia</taxon>
        <taxon>Lachnospirales</taxon>
        <taxon>Lachnospiraceae</taxon>
        <taxon>Anaerocolumna</taxon>
    </lineage>
</organism>
<dbReference type="InterPro" id="IPR026891">
    <property type="entry name" value="Fn3-like"/>
</dbReference>
<dbReference type="InterPro" id="IPR036962">
    <property type="entry name" value="Glyco_hydro_3_N_sf"/>
</dbReference>
<dbReference type="AlphaFoldDB" id="A0A1M6SQN1"/>
<dbReference type="STRING" id="1121322.SAMN02745136_02559"/>
<dbReference type="SUPFAM" id="SSF52279">
    <property type="entry name" value="Beta-D-glucan exohydrolase, C-terminal domain"/>
    <property type="match status" value="1"/>
</dbReference>
<keyword evidence="4" id="KW-0326">Glycosidase</keyword>
<keyword evidence="7" id="KW-1185">Reference proteome</keyword>
<dbReference type="InterPro" id="IPR036881">
    <property type="entry name" value="Glyco_hydro_3_C_sf"/>
</dbReference>
<evidence type="ECO:0000256" key="2">
    <source>
        <dbReference type="ARBA" id="ARBA00022801"/>
    </source>
</evidence>
<dbReference type="InterPro" id="IPR050288">
    <property type="entry name" value="Cellulose_deg_GH3"/>
</dbReference>
<dbReference type="Pfam" id="PF00933">
    <property type="entry name" value="Glyco_hydro_3"/>
    <property type="match status" value="1"/>
</dbReference>
<accession>A0A1M6SQN1</accession>
<dbReference type="PANTHER" id="PTHR42715">
    <property type="entry name" value="BETA-GLUCOSIDASE"/>
    <property type="match status" value="1"/>
</dbReference>
<dbReference type="PANTHER" id="PTHR42715:SF10">
    <property type="entry name" value="BETA-GLUCOSIDASE"/>
    <property type="match status" value="1"/>
</dbReference>
<name>A0A1M6SQN1_9FIRM</name>
<dbReference type="InterPro" id="IPR002772">
    <property type="entry name" value="Glyco_hydro_3_C"/>
</dbReference>
<dbReference type="RefSeq" id="WP_073276479.1">
    <property type="nucleotide sequence ID" value="NZ_FRAC01000012.1"/>
</dbReference>
<dbReference type="SMART" id="SM01217">
    <property type="entry name" value="Fn3_like"/>
    <property type="match status" value="1"/>
</dbReference>
<dbReference type="InterPro" id="IPR013783">
    <property type="entry name" value="Ig-like_fold"/>
</dbReference>
<evidence type="ECO:0000259" key="5">
    <source>
        <dbReference type="SMART" id="SM01217"/>
    </source>
</evidence>
<feature type="domain" description="Fibronectin type III-like" evidence="5">
    <location>
        <begin position="355"/>
        <end position="426"/>
    </location>
</feature>
<dbReference type="GO" id="GO:0005975">
    <property type="term" value="P:carbohydrate metabolic process"/>
    <property type="evidence" value="ECO:0007669"/>
    <property type="project" value="InterPro"/>
</dbReference>
<dbReference type="InterPro" id="IPR019800">
    <property type="entry name" value="Glyco_hydro_3_AS"/>
</dbReference>
<dbReference type="Pfam" id="PF14310">
    <property type="entry name" value="Fn3-like"/>
    <property type="match status" value="1"/>
</dbReference>
<dbReference type="Proteomes" id="UP000184386">
    <property type="component" value="Unassembled WGS sequence"/>
</dbReference>
<dbReference type="PRINTS" id="PR00133">
    <property type="entry name" value="GLHYDRLASE3"/>
</dbReference>
<dbReference type="SUPFAM" id="SSF51445">
    <property type="entry name" value="(Trans)glycosidases"/>
    <property type="match status" value="1"/>
</dbReference>
<comment type="similarity">
    <text evidence="1 4">Belongs to the glycosyl hydrolase 3 family.</text>
</comment>
<dbReference type="GO" id="GO:0004553">
    <property type="term" value="F:hydrolase activity, hydrolyzing O-glycosyl compounds"/>
    <property type="evidence" value="ECO:0007669"/>
    <property type="project" value="InterPro"/>
</dbReference>
<dbReference type="Gene3D" id="2.60.40.10">
    <property type="entry name" value="Immunoglobulins"/>
    <property type="match status" value="1"/>
</dbReference>
<evidence type="ECO:0000256" key="4">
    <source>
        <dbReference type="RuleBase" id="RU361161"/>
    </source>
</evidence>
<dbReference type="PROSITE" id="PS00775">
    <property type="entry name" value="GLYCOSYL_HYDROL_F3"/>
    <property type="match status" value="1"/>
</dbReference>
<dbReference type="OrthoDB" id="98455at2"/>
<sequence>MNTYELREDRLLLAKKLAAEGIVLLKNDNSLLPLAKAAPIAVFGRAQLDTLIGGSGSGATSSDETTIIAEEFSKAGLLLEEKLETFYRNSLDRERQNAPDPEEERAKFTELLNSGLIYEIFGKYRAPAVEFPVPEELIAAIPSSRTAFLILGRGSGGEECDRRVKEDYYLTESEKELLHKVASHFSQVVLVLNVNGFIDLSLAQSYPSVHAILFLGTAGEQGAAALADVVTGRTTPSGKLPSTIAYSYEDYPSSNLFFTNKDEPETILTYEDFGLSSADNHSTGFAKSPAALYKEGIYVGYRYFDTFNIPVMYPFGFGLSYANFHIENTGAIQEGENLLIKVKVTNKSRLYSGKEVVQLYVSAPSLHLEKPYQELLAYAKTKELAPSETEELTLTFPLKELASYDEAYAAYLIEEGMYFLRLGSSSRNTQVIGKIQAAETLVTAQLTNRLSISPANKSKLTFLSSKGAVSYSYQGEEEEKQKAPCLLTLQQKDFNIKKKDFNINQKDINTTPIDFNTTKKDNSKETCTATSSYESRTSTSLSLESGTLKYVRDGLLTLEELVDKLTVEELAVLLNGYGPGLPFGGMGGIYSSTIQYEDGTDIAVSTHPTGFAGYISPALPQYGIPSVFYKDGPAGVQMTAWPTGISMACTFSKELLKEFGAACAKEAAMQNVDSWLAPGINLQRNPVGGRNFEYYSEDPRHTGFCGLSITLGAEEEGITTCPKHFALNEQETYRRGSTKNSFDALDSIVEERAARELYLKPFEMVVQNSKVSTLMTSFNKINGVFAAGNRDLCEGILREEWGYDGIVVTDWGDMDIVVDGADAIAAGNDVIMPGGPPVIKQVLKGYEEGRVTLSDLKKSALRFLKYVMDSNSCKNYWENF</sequence>